<accession>A0AAV4R1X7</accession>
<proteinExistence type="predicted"/>
<feature type="region of interest" description="Disordered" evidence="2">
    <location>
        <begin position="182"/>
        <end position="207"/>
    </location>
</feature>
<evidence type="ECO:0000313" key="4">
    <source>
        <dbReference type="Proteomes" id="UP001054837"/>
    </source>
</evidence>
<dbReference type="Gene3D" id="2.130.10.10">
    <property type="entry name" value="YVTN repeat-like/Quinoprotein amine dehydrogenase"/>
    <property type="match status" value="1"/>
</dbReference>
<feature type="coiled-coil region" evidence="1">
    <location>
        <begin position="10"/>
        <end position="37"/>
    </location>
</feature>
<keyword evidence="1" id="KW-0175">Coiled coil</keyword>
<dbReference type="AlphaFoldDB" id="A0AAV4R1X7"/>
<dbReference type="InterPro" id="IPR015943">
    <property type="entry name" value="WD40/YVTN_repeat-like_dom_sf"/>
</dbReference>
<organism evidence="3 4">
    <name type="scientific">Caerostris darwini</name>
    <dbReference type="NCBI Taxonomy" id="1538125"/>
    <lineage>
        <taxon>Eukaryota</taxon>
        <taxon>Metazoa</taxon>
        <taxon>Ecdysozoa</taxon>
        <taxon>Arthropoda</taxon>
        <taxon>Chelicerata</taxon>
        <taxon>Arachnida</taxon>
        <taxon>Araneae</taxon>
        <taxon>Araneomorphae</taxon>
        <taxon>Entelegynae</taxon>
        <taxon>Araneoidea</taxon>
        <taxon>Araneidae</taxon>
        <taxon>Caerostris</taxon>
    </lineage>
</organism>
<reference evidence="3 4" key="1">
    <citation type="submission" date="2021-06" db="EMBL/GenBank/DDBJ databases">
        <title>Caerostris darwini draft genome.</title>
        <authorList>
            <person name="Kono N."/>
            <person name="Arakawa K."/>
        </authorList>
    </citation>
    <scope>NUCLEOTIDE SEQUENCE [LARGE SCALE GENOMIC DNA]</scope>
</reference>
<name>A0AAV4R1X7_9ARAC</name>
<evidence type="ECO:0000256" key="2">
    <source>
        <dbReference type="SAM" id="MobiDB-lite"/>
    </source>
</evidence>
<feature type="compositionally biased region" description="Low complexity" evidence="2">
    <location>
        <begin position="196"/>
        <end position="205"/>
    </location>
</feature>
<dbReference type="Proteomes" id="UP001054837">
    <property type="component" value="Unassembled WGS sequence"/>
</dbReference>
<dbReference type="EMBL" id="BPLQ01005349">
    <property type="protein sequence ID" value="GIY14330.1"/>
    <property type="molecule type" value="Genomic_DNA"/>
</dbReference>
<sequence length="1116" mass="125977">METNNSDMYVTNLLKQLEELKKKKAQRLQKLKKLGRKKEIISTTTENRNHDNLLQNIENLPLSIQHPVQKENTHVKCSSCLNSSALNCTHFPALAKETCEKVINNYDVDIESNSNNLHKDENITTLILEKNEISNTLDKNKSSFLSKTDKDAFSDSSECDEILNQNIKNLVNSITLNQALNSSGNNQQKLKKRSTSEVSETAESSNYENKKKFKLSVNEDFVTETRAVNLLSTKKMQIENENQSTDKSSEDNLGDSLAFDMTCFTSSDLLVAEEDIDNQTKMKRDMLSNDIAGLRCNNENSIMLNMPSITNCMDNVLSSLSPIKHSYSKAFISEETKILSSDNTNSEKLAEPIKEDDFHMLNKSVQSESGVDAVKTSTPNTCKLNDSCEQSDRFNISSKIELNFSNQLNPNNLSINKINDDVIEEKETLSVFPKIHENPKPLDSHTSESEIQWKCSEIENEFSENLTPSLLDSTSKNAYFTKVKCKNIAENNIVVTEDCVNRQVDSKQTVDLVEDCLADDALTADIDFNSSMSLEVSDTVDSFLNESSKQQIAASLLSHREHAIKEQGENSFVAAKNKTEINIPDTEIFTIPETELFDSSHSNENDEVTKNKLPIDNEIIAIPETELLDPLFSNKNNTVVKMVSNVNDELNNHHEDLIKNYANSCNIKMKDVNSYKNPPIVSKENLCETVKDSLQISAPFISKYVEKDWINFPDNNFSETFSGSLDQLHTVQETLLLEPENSEELRVYENYPVMEKVCLNKESTQNAQEDSENYIQLTHSFHSDIGEAVKEVKLVNFNDSNYVFIQHITQVQVWRHEKNQEWIKVFSHEVDDKLQLKEICYSNDDDYLVLIMLLKNDQIHCLQFLLFEKEARVIKLMEHTHWLQNRGSEEKLLLCGLKDLKFATAQGNEESFEVFIHAFSCLEENPRILTAVLGSTMSGLKSLCNIEKLPNALMGISDSTLYVWHLLEARLVTSVYLQSSEPLIVMNSIWATIENGLVFFMAVCENEDGFPICQLLAANLATGYCQIIMTYSLKPSHESDSFSNKSIKAIYNEPFLAASCKDGAFLWMATNEYCCAALEADVEVTAMAINTNNNGTVSVVIGNATGCVNCYCVDCP</sequence>
<evidence type="ECO:0000256" key="1">
    <source>
        <dbReference type="SAM" id="Coils"/>
    </source>
</evidence>
<gene>
    <name evidence="3" type="primary">AVEN_227567_1</name>
    <name evidence="3" type="ORF">CDAR_78541</name>
</gene>
<keyword evidence="4" id="KW-1185">Reference proteome</keyword>
<evidence type="ECO:0000313" key="3">
    <source>
        <dbReference type="EMBL" id="GIY14330.1"/>
    </source>
</evidence>
<comment type="caution">
    <text evidence="3">The sequence shown here is derived from an EMBL/GenBank/DDBJ whole genome shotgun (WGS) entry which is preliminary data.</text>
</comment>
<protein>
    <submittedName>
        <fullName evidence="3">Uncharacterized protein</fullName>
    </submittedName>
</protein>